<organism evidence="2 3">
    <name type="scientific">Actinoplanes couchii</name>
    <dbReference type="NCBI Taxonomy" id="403638"/>
    <lineage>
        <taxon>Bacteria</taxon>
        <taxon>Bacillati</taxon>
        <taxon>Actinomycetota</taxon>
        <taxon>Actinomycetes</taxon>
        <taxon>Micromonosporales</taxon>
        <taxon>Micromonosporaceae</taxon>
        <taxon>Actinoplanes</taxon>
    </lineage>
</organism>
<sequence length="272" mass="30004">MRFPAYAQRGRQWVAGAWTRVEQKIKTTRWRRYGEMTTVLAACLALIISVWTASAGNERADRTRVDELKARLRDDMSKLGELDVDLRGTESERNAAAIQLGVWSAEAWEIINEIGPDRVSPIDLALTAQSLALSALYEDAEKAIGIALQRRTNTDVRLLLLNSAVSVYYQTGELAKLRAAAGEVVAVQTARYARLQAEGNGYANLGATDVARAHFTWSYAEASYRNCAVARDHYEKGLAISRNVNPPLPILSGREQYAQGGLKEHCPGVLPD</sequence>
<comment type="caution">
    <text evidence="2">The sequence shown here is derived from an EMBL/GenBank/DDBJ whole genome shotgun (WGS) entry which is preliminary data.</text>
</comment>
<reference evidence="2 3" key="1">
    <citation type="submission" date="2021-01" db="EMBL/GenBank/DDBJ databases">
        <title>Whole genome shotgun sequence of Actinoplanes couchii NBRC 106145.</title>
        <authorList>
            <person name="Komaki H."/>
            <person name="Tamura T."/>
        </authorList>
    </citation>
    <scope>NUCLEOTIDE SEQUENCE [LARGE SCALE GENOMIC DNA]</scope>
    <source>
        <strain evidence="2 3">NBRC 106145</strain>
    </source>
</reference>
<gene>
    <name evidence="2" type="ORF">Aco03nite_094490</name>
</gene>
<keyword evidence="1" id="KW-1133">Transmembrane helix</keyword>
<keyword evidence="1" id="KW-0812">Transmembrane</keyword>
<dbReference type="Proteomes" id="UP000612282">
    <property type="component" value="Unassembled WGS sequence"/>
</dbReference>
<feature type="transmembrane region" description="Helical" evidence="1">
    <location>
        <begin position="33"/>
        <end position="53"/>
    </location>
</feature>
<proteinExistence type="predicted"/>
<accession>A0ABQ3XRB0</accession>
<keyword evidence="3" id="KW-1185">Reference proteome</keyword>
<dbReference type="EMBL" id="BOMG01000118">
    <property type="protein sequence ID" value="GID61045.1"/>
    <property type="molecule type" value="Genomic_DNA"/>
</dbReference>
<evidence type="ECO:0000313" key="2">
    <source>
        <dbReference type="EMBL" id="GID61045.1"/>
    </source>
</evidence>
<name>A0ABQ3XRB0_9ACTN</name>
<keyword evidence="1" id="KW-0472">Membrane</keyword>
<evidence type="ECO:0000256" key="1">
    <source>
        <dbReference type="SAM" id="Phobius"/>
    </source>
</evidence>
<evidence type="ECO:0000313" key="3">
    <source>
        <dbReference type="Proteomes" id="UP000612282"/>
    </source>
</evidence>
<dbReference type="RefSeq" id="WP_203808630.1">
    <property type="nucleotide sequence ID" value="NZ_BAAAQE010000094.1"/>
</dbReference>
<protein>
    <submittedName>
        <fullName evidence="2">Uncharacterized protein</fullName>
    </submittedName>
</protein>